<dbReference type="GO" id="GO:0005634">
    <property type="term" value="C:nucleus"/>
    <property type="evidence" value="ECO:0007669"/>
    <property type="project" value="TreeGrafter"/>
</dbReference>
<feature type="compositionally biased region" description="Basic and acidic residues" evidence="6">
    <location>
        <begin position="492"/>
        <end position="508"/>
    </location>
</feature>
<keyword evidence="9" id="KW-1185">Reference proteome</keyword>
<dbReference type="SUPFAM" id="SSF57667">
    <property type="entry name" value="beta-beta-alpha zinc fingers"/>
    <property type="match status" value="6"/>
</dbReference>
<comment type="caution">
    <text evidence="8">The sequence shown here is derived from an EMBL/GenBank/DDBJ whole genome shotgun (WGS) entry which is preliminary data.</text>
</comment>
<dbReference type="FunFam" id="3.30.160.60:FF:003237">
    <property type="entry name" value="Si:ch211-269m15.3"/>
    <property type="match status" value="1"/>
</dbReference>
<dbReference type="PROSITE" id="PS00028">
    <property type="entry name" value="ZINC_FINGER_C2H2_1"/>
    <property type="match status" value="7"/>
</dbReference>
<feature type="domain" description="C2H2-type" evidence="7">
    <location>
        <begin position="1156"/>
        <end position="1183"/>
    </location>
</feature>
<dbReference type="Gene3D" id="3.30.160.60">
    <property type="entry name" value="Classic Zinc Finger"/>
    <property type="match status" value="7"/>
</dbReference>
<feature type="domain" description="C2H2-type" evidence="7">
    <location>
        <begin position="1240"/>
        <end position="1268"/>
    </location>
</feature>
<evidence type="ECO:0000313" key="8">
    <source>
        <dbReference type="EMBL" id="TRY85482.1"/>
    </source>
</evidence>
<feature type="compositionally biased region" description="Basic residues" evidence="6">
    <location>
        <begin position="647"/>
        <end position="657"/>
    </location>
</feature>
<dbReference type="InterPro" id="IPR036236">
    <property type="entry name" value="Znf_C2H2_sf"/>
</dbReference>
<dbReference type="EMBL" id="SRMA01026280">
    <property type="protein sequence ID" value="TRY85482.1"/>
    <property type="molecule type" value="Genomic_DNA"/>
</dbReference>
<feature type="region of interest" description="Disordered" evidence="6">
    <location>
        <begin position="1"/>
        <end position="54"/>
    </location>
</feature>
<dbReference type="GO" id="GO:0007420">
    <property type="term" value="P:brain development"/>
    <property type="evidence" value="ECO:0007669"/>
    <property type="project" value="TreeGrafter"/>
</dbReference>
<dbReference type="Pfam" id="PF00096">
    <property type="entry name" value="zf-C2H2"/>
    <property type="match status" value="1"/>
</dbReference>
<evidence type="ECO:0000256" key="3">
    <source>
        <dbReference type="ARBA" id="ARBA00022771"/>
    </source>
</evidence>
<dbReference type="FunFam" id="3.30.160.60:FF:004444">
    <property type="match status" value="1"/>
</dbReference>
<dbReference type="PANTHER" id="PTHR24403">
    <property type="entry name" value="ZINC FINGER PROTEIN"/>
    <property type="match status" value="1"/>
</dbReference>
<proteinExistence type="predicted"/>
<dbReference type="InterPro" id="IPR013087">
    <property type="entry name" value="Znf_C2H2_type"/>
</dbReference>
<dbReference type="GO" id="GO:0050769">
    <property type="term" value="P:positive regulation of neurogenesis"/>
    <property type="evidence" value="ECO:0007669"/>
    <property type="project" value="TreeGrafter"/>
</dbReference>
<feature type="domain" description="C2H2-type" evidence="7">
    <location>
        <begin position="837"/>
        <end position="864"/>
    </location>
</feature>
<name>A0A553Q6D5_9TELE</name>
<sequence length="1523" mass="169093">MDSEDMEVESSSDVGHSGMEEPSESGMGMESSEAMSADSSDAAAAPESDCHVGQSSEGLVVFIPETSSSTDVRRVHLPDSSSVAQSTSVSSVSTVTQSVLVSESVQVLVHSSAVSEGGMVVSDSTASTSSDLGSAIDKIIESTIGPDIMNGCIAVTSAENGSAETTQYLILHGPDDGAPMVAQMSSSSLSSRLAIESLVDGPTSTSLEQGDLPETPQGSMEPDQPGHSGYGEHEDGSSSSSSCPDQPQHSQYADSDQTREARYVECSGAEPDQTPRCSGDTDYNTADSEDHLRGYAAECSGTNDDPQRSSFCSSRYVVECSDGYLEYGETDGTQHSRYINSSLDDREHVSASEQEGGVAEEPQHSYIHHNSIYVDEHSLADTVGSQLPDNMDCSDSLAGPFISSSGTYCAQPEPDPEPGPEPEPEVVEFGHRTPNLAELEEMMEVVIVQQFKCKLCPYKSVSKDTLISHMRDKHFKPAGVPGQKKRGRGRPRKSESMARAVSEVKKEDLPEEEDDDIVDAGALDDQGDSDYKPADDETRSRLTPSHCTPPSCSSSSTSTSRKRPRRMVGPPRKFLSGSAESSEAPGSKANNTEEPPAPEEASSSGLVNGACSFSNGMAAEPGISQSDSENRDPSSNTSPDDLDNLPKKRGRPSKRFLQKKYRKYTSRNKYYRSLKPLLRPHNCWICGSRFLSQEDLKFHLDSHEGNDPERFKCLQCSYRCKRWSSLKEHMFNHQGTKPYKCEMCDYSSVYNKDVIRHSAVHNKCKSRKTDVVSKGSEFPCPICTRVYPMQKRLTQHMKTHSTEKPHMCDKCGKSFKKRYTFKMHLLTHIQNSGNNMFKCEFCDYTCNDKKHLLNHQLSHTNDKPFKCEECKYSTSKEDFLLSHIAIKHTGAKPFSCEMCHFMTRHRKNLRLHVQCRHAEAFEQWSLSHPEEPVRRRQTPAFTLKQIEELRLQQESQGFQGTIWTPSLSKPWSPLGTRLYPKMHLETLPSYMSKVAVLKTDSKTLEAGTWAEAAAESEGSSLQPQKIVTFHVSENGETLVQEAFETATGTVEQEQTTADSQEVAEMAIATYEGAEFSVIEPTPVEMTHSLEEVSAEPQVMEVSTEALSITTPYKDSKEKFYLSSGLTDGVLQQVELSSEAPASPYSPPSRQLSAKRFSCRICMEAFHGRSDMENHKRAHLDPKTFKCPDCDFTAPSWPEVKAHMGMHAYLRPHKCNSCSFASKNKKDLRRHMMTHTNEKPYSCQVCGQRFNRNGHLKFHMERLHTQEPSPRKPRSIPSQQTIIVNSDEEALATLHNLQAGQAIISPERLQQALGSEHIIVAQDQSLSDQEEATFIQQITSVDGQTVQYIISQDGVQHLIPREYVVLSDGNHIQMEDGQIAHIQYEHDGTFLQEQQIALSQDGQIQYVPISTEQHVVTPEDLEAAAHSAVTDAAMAQTQTVYTEATPEQLEQLQQQGIQYDVITFTEERGNPEKQEGVVYSIVNFQRHQDSSELYVNWQMHNSKDLRCSVTKEQAVEYSTVMHAS</sequence>
<dbReference type="InterPro" id="IPR050688">
    <property type="entry name" value="Zinc_finger/UBP_domain"/>
</dbReference>
<feature type="domain" description="C2H2-type" evidence="7">
    <location>
        <begin position="739"/>
        <end position="766"/>
    </location>
</feature>
<feature type="domain" description="C2H2-type" evidence="7">
    <location>
        <begin position="778"/>
        <end position="805"/>
    </location>
</feature>
<feature type="compositionally biased region" description="Acidic residues" evidence="6">
    <location>
        <begin position="1"/>
        <end position="10"/>
    </location>
</feature>
<dbReference type="GO" id="GO:0000978">
    <property type="term" value="F:RNA polymerase II cis-regulatory region sequence-specific DNA binding"/>
    <property type="evidence" value="ECO:0007669"/>
    <property type="project" value="TreeGrafter"/>
</dbReference>
<feature type="region of interest" description="Disordered" evidence="6">
    <location>
        <begin position="469"/>
        <end position="657"/>
    </location>
</feature>
<dbReference type="SMART" id="SM00355">
    <property type="entry name" value="ZnF_C2H2"/>
    <property type="match status" value="13"/>
</dbReference>
<dbReference type="GO" id="GO:0008270">
    <property type="term" value="F:zinc ion binding"/>
    <property type="evidence" value="ECO:0007669"/>
    <property type="project" value="UniProtKB-KW"/>
</dbReference>
<keyword evidence="1" id="KW-0479">Metal-binding</keyword>
<dbReference type="InterPro" id="IPR017956">
    <property type="entry name" value="AT_hook_DNA-bd_motif"/>
</dbReference>
<dbReference type="GO" id="GO:0045944">
    <property type="term" value="P:positive regulation of transcription by RNA polymerase II"/>
    <property type="evidence" value="ECO:0007669"/>
    <property type="project" value="TreeGrafter"/>
</dbReference>
<dbReference type="SMART" id="SM00384">
    <property type="entry name" value="AT_hook"/>
    <property type="match status" value="2"/>
</dbReference>
<dbReference type="PANTHER" id="PTHR24403:SF36">
    <property type="entry name" value="ZINC FINGER PROTEIN 335"/>
    <property type="match status" value="1"/>
</dbReference>
<feature type="compositionally biased region" description="Acidic residues" evidence="6">
    <location>
        <begin position="414"/>
        <end position="426"/>
    </location>
</feature>
<feature type="region of interest" description="Disordered" evidence="6">
    <location>
        <begin position="404"/>
        <end position="427"/>
    </location>
</feature>
<dbReference type="PROSITE" id="PS50157">
    <property type="entry name" value="ZINC_FINGER_C2H2_2"/>
    <property type="match status" value="10"/>
</dbReference>
<organism evidence="8 9">
    <name type="scientific">Danionella cerebrum</name>
    <dbReference type="NCBI Taxonomy" id="2873325"/>
    <lineage>
        <taxon>Eukaryota</taxon>
        <taxon>Metazoa</taxon>
        <taxon>Chordata</taxon>
        <taxon>Craniata</taxon>
        <taxon>Vertebrata</taxon>
        <taxon>Euteleostomi</taxon>
        <taxon>Actinopterygii</taxon>
        <taxon>Neopterygii</taxon>
        <taxon>Teleostei</taxon>
        <taxon>Ostariophysi</taxon>
        <taxon>Cypriniformes</taxon>
        <taxon>Danionidae</taxon>
        <taxon>Danioninae</taxon>
        <taxon>Danionella</taxon>
    </lineage>
</organism>
<evidence type="ECO:0000256" key="5">
    <source>
        <dbReference type="PROSITE-ProRule" id="PRU00042"/>
    </source>
</evidence>
<feature type="domain" description="C2H2-type" evidence="7">
    <location>
        <begin position="806"/>
        <end position="833"/>
    </location>
</feature>
<evidence type="ECO:0000313" key="9">
    <source>
        <dbReference type="Proteomes" id="UP000316079"/>
    </source>
</evidence>
<feature type="domain" description="C2H2-type" evidence="7">
    <location>
        <begin position="865"/>
        <end position="893"/>
    </location>
</feature>
<feature type="compositionally biased region" description="Acidic residues" evidence="6">
    <location>
        <begin position="509"/>
        <end position="518"/>
    </location>
</feature>
<feature type="compositionally biased region" description="Polar residues" evidence="6">
    <location>
        <begin position="623"/>
        <end position="639"/>
    </location>
</feature>
<evidence type="ECO:0000256" key="2">
    <source>
        <dbReference type="ARBA" id="ARBA00022737"/>
    </source>
</evidence>
<keyword evidence="2" id="KW-0677">Repeat</keyword>
<dbReference type="STRING" id="623744.A0A553Q6D5"/>
<dbReference type="Proteomes" id="UP000316079">
    <property type="component" value="Unassembled WGS sequence"/>
</dbReference>
<evidence type="ECO:0000256" key="4">
    <source>
        <dbReference type="ARBA" id="ARBA00022833"/>
    </source>
</evidence>
<evidence type="ECO:0000259" key="7">
    <source>
        <dbReference type="PROSITE" id="PS50157"/>
    </source>
</evidence>
<feature type="compositionally biased region" description="Basic and acidic residues" evidence="6">
    <location>
        <begin position="529"/>
        <end position="540"/>
    </location>
</feature>
<dbReference type="OrthoDB" id="8117402at2759"/>
<feature type="compositionally biased region" description="Polar residues" evidence="6">
    <location>
        <begin position="243"/>
        <end position="255"/>
    </location>
</feature>
<dbReference type="Pfam" id="PF13894">
    <property type="entry name" value="zf-C2H2_4"/>
    <property type="match status" value="1"/>
</dbReference>
<feature type="compositionally biased region" description="Low complexity" evidence="6">
    <location>
        <begin position="576"/>
        <end position="587"/>
    </location>
</feature>
<dbReference type="FunFam" id="3.30.160.60:FF:003059">
    <property type="entry name" value="Zinc finger protein 335"/>
    <property type="match status" value="1"/>
</dbReference>
<gene>
    <name evidence="8" type="ORF">DNTS_015645</name>
</gene>
<dbReference type="FunFam" id="3.30.160.60:FF:000444">
    <property type="entry name" value="Zinc finger protein 335"/>
    <property type="match status" value="1"/>
</dbReference>
<evidence type="ECO:0000256" key="6">
    <source>
        <dbReference type="SAM" id="MobiDB-lite"/>
    </source>
</evidence>
<keyword evidence="3 5" id="KW-0863">Zinc-finger</keyword>
<keyword evidence="4" id="KW-0862">Zinc</keyword>
<feature type="compositionally biased region" description="Low complexity" evidence="6">
    <location>
        <begin position="543"/>
        <end position="559"/>
    </location>
</feature>
<feature type="domain" description="C2H2-type" evidence="7">
    <location>
        <begin position="711"/>
        <end position="738"/>
    </location>
</feature>
<feature type="domain" description="C2H2-type" evidence="7">
    <location>
        <begin position="1212"/>
        <end position="1239"/>
    </location>
</feature>
<feature type="domain" description="C2H2-type" evidence="7">
    <location>
        <begin position="681"/>
        <end position="708"/>
    </location>
</feature>
<feature type="compositionally biased region" description="Low complexity" evidence="6">
    <location>
        <begin position="24"/>
        <end position="47"/>
    </location>
</feature>
<reference evidence="8 9" key="1">
    <citation type="journal article" date="2019" name="Sci. Data">
        <title>Hybrid genome assembly and annotation of Danionella translucida.</title>
        <authorList>
            <person name="Kadobianskyi M."/>
            <person name="Schulze L."/>
            <person name="Schuelke M."/>
            <person name="Judkewitz B."/>
        </authorList>
    </citation>
    <scope>NUCLEOTIDE SEQUENCE [LARGE SCALE GENOMIC DNA]</scope>
    <source>
        <strain evidence="8 9">Bolton</strain>
    </source>
</reference>
<accession>A0A553Q6D5</accession>
<feature type="region of interest" description="Disordered" evidence="6">
    <location>
        <begin position="200"/>
        <end position="289"/>
    </location>
</feature>
<protein>
    <recommendedName>
        <fullName evidence="7">C2H2-type domain-containing protein</fullName>
    </recommendedName>
</protein>
<evidence type="ECO:0000256" key="1">
    <source>
        <dbReference type="ARBA" id="ARBA00022723"/>
    </source>
</evidence>